<dbReference type="InterPro" id="IPR021321">
    <property type="entry name" value="DUF2922"/>
</dbReference>
<dbReference type="AlphaFoldDB" id="A0A4U9R268"/>
<dbReference type="Proteomes" id="UP000308489">
    <property type="component" value="Chromosome 1"/>
</dbReference>
<dbReference type="Pfam" id="PF11148">
    <property type="entry name" value="DUF2922"/>
    <property type="match status" value="1"/>
</dbReference>
<evidence type="ECO:0000313" key="2">
    <source>
        <dbReference type="Proteomes" id="UP000308489"/>
    </source>
</evidence>
<evidence type="ECO:0000313" key="1">
    <source>
        <dbReference type="EMBL" id="VTQ82750.1"/>
    </source>
</evidence>
<keyword evidence="2" id="KW-1185">Reference proteome</keyword>
<gene>
    <name evidence="1" type="ORF">NCTC503_00234</name>
</gene>
<name>A0A4U9R268_HATHI</name>
<proteinExistence type="predicted"/>
<accession>A0A4U9R268</accession>
<dbReference type="RefSeq" id="WP_138209057.1">
    <property type="nucleotide sequence ID" value="NZ_CBCRUQ010000010.1"/>
</dbReference>
<organism evidence="1 2">
    <name type="scientific">Hathewaya histolytica</name>
    <name type="common">Clostridium histolyticum</name>
    <dbReference type="NCBI Taxonomy" id="1498"/>
    <lineage>
        <taxon>Bacteria</taxon>
        <taxon>Bacillati</taxon>
        <taxon>Bacillota</taxon>
        <taxon>Clostridia</taxon>
        <taxon>Eubacteriales</taxon>
        <taxon>Clostridiaceae</taxon>
        <taxon>Hathewaya</taxon>
    </lineage>
</organism>
<dbReference type="KEGG" id="hhw:NCTC503_00234"/>
<dbReference type="EMBL" id="LR590481">
    <property type="protein sequence ID" value="VTQ82750.1"/>
    <property type="molecule type" value="Genomic_DNA"/>
</dbReference>
<dbReference type="OrthoDB" id="9795264at2"/>
<reference evidence="1 2" key="1">
    <citation type="submission" date="2019-05" db="EMBL/GenBank/DDBJ databases">
        <authorList>
            <consortium name="Pathogen Informatics"/>
        </authorList>
    </citation>
    <scope>NUCLEOTIDE SEQUENCE [LARGE SCALE GENOMIC DNA]</scope>
    <source>
        <strain evidence="1 2">NCTC503</strain>
    </source>
</reference>
<protein>
    <submittedName>
        <fullName evidence="1">Protein of uncharacterized function (DUF2922)</fullName>
    </submittedName>
</protein>
<sequence>MSKDLVMYFLNDLGAKCPLRIKNVKEDVDENSVEMLMDLILAKDVFKIKEGSIKVKQYAELIDTKIEKYDFK</sequence>